<protein>
    <submittedName>
        <fullName evidence="4">Movement protein</fullName>
    </submittedName>
</protein>
<organism evidence="3 4">
    <name type="scientific">Steinernema glaseri</name>
    <dbReference type="NCBI Taxonomy" id="37863"/>
    <lineage>
        <taxon>Eukaryota</taxon>
        <taxon>Metazoa</taxon>
        <taxon>Ecdysozoa</taxon>
        <taxon>Nematoda</taxon>
        <taxon>Chromadorea</taxon>
        <taxon>Rhabditida</taxon>
        <taxon>Tylenchina</taxon>
        <taxon>Panagrolaimomorpha</taxon>
        <taxon>Strongyloidoidea</taxon>
        <taxon>Steinernematidae</taxon>
        <taxon>Steinernema</taxon>
    </lineage>
</organism>
<evidence type="ECO:0000256" key="1">
    <source>
        <dbReference type="SAM" id="MobiDB-lite"/>
    </source>
</evidence>
<name>A0A1I7Y817_9BILA</name>
<evidence type="ECO:0000256" key="2">
    <source>
        <dbReference type="SAM" id="Phobius"/>
    </source>
</evidence>
<dbReference type="AlphaFoldDB" id="A0A1I7Y817"/>
<feature type="compositionally biased region" description="Polar residues" evidence="1">
    <location>
        <begin position="1"/>
        <end position="10"/>
    </location>
</feature>
<feature type="region of interest" description="Disordered" evidence="1">
    <location>
        <begin position="1"/>
        <end position="24"/>
    </location>
</feature>
<feature type="compositionally biased region" description="Basic and acidic residues" evidence="1">
    <location>
        <begin position="13"/>
        <end position="24"/>
    </location>
</feature>
<dbReference type="WBParaSite" id="L893_g13586.t1">
    <property type="protein sequence ID" value="L893_g13586.t1"/>
    <property type="gene ID" value="L893_g13586"/>
</dbReference>
<keyword evidence="2" id="KW-0472">Membrane</keyword>
<keyword evidence="2" id="KW-0812">Transmembrane</keyword>
<accession>A0A1I7Y817</accession>
<feature type="transmembrane region" description="Helical" evidence="2">
    <location>
        <begin position="31"/>
        <end position="54"/>
    </location>
</feature>
<sequence length="111" mass="12127">MWDATTTVSSAPKPERPSETTHDALEGGGGFASILSVLLVLAAGTAIWLVYAYYNQSSSGQLLIKVSTWTDLCDHPKSHLLIVTHLLQHRPTKWLSPSPNSQVRHNASLHI</sequence>
<dbReference type="Proteomes" id="UP000095287">
    <property type="component" value="Unplaced"/>
</dbReference>
<evidence type="ECO:0000313" key="3">
    <source>
        <dbReference type="Proteomes" id="UP000095287"/>
    </source>
</evidence>
<proteinExistence type="predicted"/>
<reference evidence="4" key="1">
    <citation type="submission" date="2016-11" db="UniProtKB">
        <authorList>
            <consortium name="WormBaseParasite"/>
        </authorList>
    </citation>
    <scope>IDENTIFICATION</scope>
</reference>
<keyword evidence="3" id="KW-1185">Reference proteome</keyword>
<evidence type="ECO:0000313" key="4">
    <source>
        <dbReference type="WBParaSite" id="L893_g13586.t1"/>
    </source>
</evidence>
<keyword evidence="2" id="KW-1133">Transmembrane helix</keyword>